<dbReference type="Pfam" id="PF00005">
    <property type="entry name" value="ABC_tran"/>
    <property type="match status" value="1"/>
</dbReference>
<evidence type="ECO:0000313" key="8">
    <source>
        <dbReference type="Proteomes" id="UP000626026"/>
    </source>
</evidence>
<dbReference type="Gene3D" id="3.40.50.300">
    <property type="entry name" value="P-loop containing nucleotide triphosphate hydrolases"/>
    <property type="match status" value="1"/>
</dbReference>
<dbReference type="PROSITE" id="PS50893">
    <property type="entry name" value="ABC_TRANSPORTER_2"/>
    <property type="match status" value="1"/>
</dbReference>
<dbReference type="PANTHER" id="PTHR43820:SF4">
    <property type="entry name" value="HIGH-AFFINITY BRANCHED-CHAIN AMINO ACID TRANSPORT ATP-BINDING PROTEIN LIVF"/>
    <property type="match status" value="1"/>
</dbReference>
<dbReference type="InterPro" id="IPR017871">
    <property type="entry name" value="ABC_transporter-like_CS"/>
</dbReference>
<dbReference type="SUPFAM" id="SSF52540">
    <property type="entry name" value="P-loop containing nucleoside triphosphate hydrolases"/>
    <property type="match status" value="1"/>
</dbReference>
<feature type="domain" description="ABC transporter" evidence="6">
    <location>
        <begin position="22"/>
        <end position="259"/>
    </location>
</feature>
<dbReference type="GO" id="GO:0005524">
    <property type="term" value="F:ATP binding"/>
    <property type="evidence" value="ECO:0007669"/>
    <property type="project" value="UniProtKB-KW"/>
</dbReference>
<name>A0ABR7RGE5_9PROT</name>
<dbReference type="InterPro" id="IPR027417">
    <property type="entry name" value="P-loop_NTPase"/>
</dbReference>
<dbReference type="PROSITE" id="PS00211">
    <property type="entry name" value="ABC_TRANSPORTER_1"/>
    <property type="match status" value="1"/>
</dbReference>
<comment type="similarity">
    <text evidence="1">Belongs to the ABC transporter superfamily.</text>
</comment>
<evidence type="ECO:0000313" key="7">
    <source>
        <dbReference type="EMBL" id="MBC9205634.1"/>
    </source>
</evidence>
<keyword evidence="5" id="KW-0029">Amino-acid transport</keyword>
<evidence type="ECO:0000259" key="6">
    <source>
        <dbReference type="PROSITE" id="PS50893"/>
    </source>
</evidence>
<proteinExistence type="inferred from homology"/>
<gene>
    <name evidence="7" type="ORF">IBL26_02200</name>
</gene>
<sequence>MARRRTCWRCRRWRRRILAASLSIHDIDASYGAVRALDGVSLEVNTGETVALLGTNGNGKTTLMRCILGLLRPSSGRIVVTIDGVSTDLVGLPAEAIVDLGIALVPEGRRLFPRLSVEENLLLGAYRSAARASISRNLEFCYGAFPRLKERRKQPVGSMSGGEQQMVALGRAVMCAPKILLIDEPSVGLAPILVARTIEKIAELKEKLGLTVLMAEQNFHQAIRIADRGYVLVHGRVEFCGDSPAALGDSDLVRKFYLGL</sequence>
<dbReference type="InterPro" id="IPR052156">
    <property type="entry name" value="BCAA_Transport_ATP-bd_LivF"/>
</dbReference>
<comment type="caution">
    <text evidence="7">The sequence shown here is derived from an EMBL/GenBank/DDBJ whole genome shotgun (WGS) entry which is preliminary data.</text>
</comment>
<dbReference type="CDD" id="cd03224">
    <property type="entry name" value="ABC_TM1139_LivF_branched"/>
    <property type="match status" value="1"/>
</dbReference>
<accession>A0ABR7RGE5</accession>
<evidence type="ECO:0000256" key="2">
    <source>
        <dbReference type="ARBA" id="ARBA00022448"/>
    </source>
</evidence>
<keyword evidence="8" id="KW-1185">Reference proteome</keyword>
<evidence type="ECO:0000256" key="1">
    <source>
        <dbReference type="ARBA" id="ARBA00005417"/>
    </source>
</evidence>
<evidence type="ECO:0000256" key="4">
    <source>
        <dbReference type="ARBA" id="ARBA00022840"/>
    </source>
</evidence>
<evidence type="ECO:0000256" key="3">
    <source>
        <dbReference type="ARBA" id="ARBA00022741"/>
    </source>
</evidence>
<dbReference type="InterPro" id="IPR003593">
    <property type="entry name" value="AAA+_ATPase"/>
</dbReference>
<organism evidence="7 8">
    <name type="scientific">Teichococcus aerophilus</name>
    <dbReference type="NCBI Taxonomy" id="1224513"/>
    <lineage>
        <taxon>Bacteria</taxon>
        <taxon>Pseudomonadati</taxon>
        <taxon>Pseudomonadota</taxon>
        <taxon>Alphaproteobacteria</taxon>
        <taxon>Acetobacterales</taxon>
        <taxon>Roseomonadaceae</taxon>
        <taxon>Roseomonas</taxon>
    </lineage>
</organism>
<evidence type="ECO:0000256" key="5">
    <source>
        <dbReference type="ARBA" id="ARBA00022970"/>
    </source>
</evidence>
<dbReference type="InterPro" id="IPR003439">
    <property type="entry name" value="ABC_transporter-like_ATP-bd"/>
</dbReference>
<reference evidence="7 8" key="1">
    <citation type="journal article" date="2013" name="Int. J. Syst. Evol. Microbiol.">
        <title>Roseomonas aerophila sp. nov., isolated from air.</title>
        <authorList>
            <person name="Kim S.J."/>
            <person name="Weon H.Y."/>
            <person name="Ahn J.H."/>
            <person name="Hong S.B."/>
            <person name="Seok S.J."/>
            <person name="Whang K.S."/>
            <person name="Kwon S.W."/>
        </authorList>
    </citation>
    <scope>NUCLEOTIDE SEQUENCE [LARGE SCALE GENOMIC DNA]</scope>
    <source>
        <strain evidence="7 8">NBRC 108923</strain>
    </source>
</reference>
<dbReference type="SMART" id="SM00382">
    <property type="entry name" value="AAA"/>
    <property type="match status" value="1"/>
</dbReference>
<keyword evidence="4 7" id="KW-0067">ATP-binding</keyword>
<protein>
    <submittedName>
        <fullName evidence="7">ABC transporter ATP-binding protein</fullName>
    </submittedName>
</protein>
<keyword evidence="3" id="KW-0547">Nucleotide-binding</keyword>
<dbReference type="Proteomes" id="UP000626026">
    <property type="component" value="Unassembled WGS sequence"/>
</dbReference>
<keyword evidence="2" id="KW-0813">Transport</keyword>
<dbReference type="EMBL" id="JACTVA010000002">
    <property type="protein sequence ID" value="MBC9205634.1"/>
    <property type="molecule type" value="Genomic_DNA"/>
</dbReference>
<dbReference type="PANTHER" id="PTHR43820">
    <property type="entry name" value="HIGH-AFFINITY BRANCHED-CHAIN AMINO ACID TRANSPORT ATP-BINDING PROTEIN LIVF"/>
    <property type="match status" value="1"/>
</dbReference>